<protein>
    <submittedName>
        <fullName evidence="2">Uncharacterized protein</fullName>
    </submittedName>
</protein>
<organism evidence="2 3">
    <name type="scientific">Parelaphostrongylus tenuis</name>
    <name type="common">Meningeal worm</name>
    <dbReference type="NCBI Taxonomy" id="148309"/>
    <lineage>
        <taxon>Eukaryota</taxon>
        <taxon>Metazoa</taxon>
        <taxon>Ecdysozoa</taxon>
        <taxon>Nematoda</taxon>
        <taxon>Chromadorea</taxon>
        <taxon>Rhabditida</taxon>
        <taxon>Rhabditina</taxon>
        <taxon>Rhabditomorpha</taxon>
        <taxon>Strongyloidea</taxon>
        <taxon>Metastrongylidae</taxon>
        <taxon>Parelaphostrongylus</taxon>
    </lineage>
</organism>
<proteinExistence type="predicted"/>
<gene>
    <name evidence="2" type="ORF">KIN20_030012</name>
</gene>
<name>A0AAD5R358_PARTN</name>
<dbReference type="Proteomes" id="UP001196413">
    <property type="component" value="Unassembled WGS sequence"/>
</dbReference>
<dbReference type="EMBL" id="JAHQIW010006290">
    <property type="protein sequence ID" value="KAJ1368745.1"/>
    <property type="molecule type" value="Genomic_DNA"/>
</dbReference>
<evidence type="ECO:0000313" key="3">
    <source>
        <dbReference type="Proteomes" id="UP001196413"/>
    </source>
</evidence>
<dbReference type="AlphaFoldDB" id="A0AAD5R358"/>
<keyword evidence="3" id="KW-1185">Reference proteome</keyword>
<feature type="region of interest" description="Disordered" evidence="1">
    <location>
        <begin position="254"/>
        <end position="278"/>
    </location>
</feature>
<reference evidence="2" key="1">
    <citation type="submission" date="2021-06" db="EMBL/GenBank/DDBJ databases">
        <title>Parelaphostrongylus tenuis whole genome reference sequence.</title>
        <authorList>
            <person name="Garwood T.J."/>
            <person name="Larsen P.A."/>
            <person name="Fountain-Jones N.M."/>
            <person name="Garbe J.R."/>
            <person name="Macchietto M.G."/>
            <person name="Kania S.A."/>
            <person name="Gerhold R.W."/>
            <person name="Richards J.E."/>
            <person name="Wolf T.M."/>
        </authorList>
    </citation>
    <scope>NUCLEOTIDE SEQUENCE</scope>
    <source>
        <strain evidence="2">MNPRO001-30</strain>
        <tissue evidence="2">Meninges</tissue>
    </source>
</reference>
<comment type="caution">
    <text evidence="2">The sequence shown here is derived from an EMBL/GenBank/DDBJ whole genome shotgun (WGS) entry which is preliminary data.</text>
</comment>
<evidence type="ECO:0000313" key="2">
    <source>
        <dbReference type="EMBL" id="KAJ1368745.1"/>
    </source>
</evidence>
<accession>A0AAD5R358</accession>
<sequence length="302" mass="34172">MNKRQRFTTYRVEDDRESEDLGCGSSERSEECDDSKYACDIPGINPQKENTLRLISQTNGEALLRPYILSPTEQSARSEQLMDYIHSLEGRIKQLEKASQQNVRILMRKTVIDRCDELSNGIVSAKASPRDPKAMQTSYCSTLTTSGTTYASSETDMESAVYVMGDEIDEAVAEPNSLVYSCTKWRCRGEMLVKQHTKFNGAFCGRPLKAAIVRVFYPILNFVNHFLAGSLCNRRHCPKLRKFVRHFTNLPHPSPTRQSYMRLRKKAPGSHQPSQPLSESLLNVGRLSLTNSELSFVAESFI</sequence>
<feature type="region of interest" description="Disordered" evidence="1">
    <location>
        <begin position="1"/>
        <end position="28"/>
    </location>
</feature>
<evidence type="ECO:0000256" key="1">
    <source>
        <dbReference type="SAM" id="MobiDB-lite"/>
    </source>
</evidence>